<organism evidence="1 2">
    <name type="scientific">Nephila pilipes</name>
    <name type="common">Giant wood spider</name>
    <name type="synonym">Nephila maculata</name>
    <dbReference type="NCBI Taxonomy" id="299642"/>
    <lineage>
        <taxon>Eukaryota</taxon>
        <taxon>Metazoa</taxon>
        <taxon>Ecdysozoa</taxon>
        <taxon>Arthropoda</taxon>
        <taxon>Chelicerata</taxon>
        <taxon>Arachnida</taxon>
        <taxon>Araneae</taxon>
        <taxon>Araneomorphae</taxon>
        <taxon>Entelegynae</taxon>
        <taxon>Araneoidea</taxon>
        <taxon>Nephilidae</taxon>
        <taxon>Nephila</taxon>
    </lineage>
</organism>
<dbReference type="AlphaFoldDB" id="A0A8X6NZG6"/>
<evidence type="ECO:0000313" key="1">
    <source>
        <dbReference type="EMBL" id="GFT39718.1"/>
    </source>
</evidence>
<dbReference type="Proteomes" id="UP000887013">
    <property type="component" value="Unassembled WGS sequence"/>
</dbReference>
<reference evidence="1" key="1">
    <citation type="submission" date="2020-08" db="EMBL/GenBank/DDBJ databases">
        <title>Multicomponent nature underlies the extraordinary mechanical properties of spider dragline silk.</title>
        <authorList>
            <person name="Kono N."/>
            <person name="Nakamura H."/>
            <person name="Mori M."/>
            <person name="Yoshida Y."/>
            <person name="Ohtoshi R."/>
            <person name="Malay A.D."/>
            <person name="Moran D.A.P."/>
            <person name="Tomita M."/>
            <person name="Numata K."/>
            <person name="Arakawa K."/>
        </authorList>
    </citation>
    <scope>NUCLEOTIDE SEQUENCE</scope>
</reference>
<evidence type="ECO:0000313" key="2">
    <source>
        <dbReference type="Proteomes" id="UP000887013"/>
    </source>
</evidence>
<proteinExistence type="predicted"/>
<name>A0A8X6NZG6_NEPPI</name>
<sequence>MSRRPDSISAPTSRYRKKPERNCTNFWHSFSTGCRAELMSRTLEFILSGDERLKPSNPPATDPELRGIAGECIAENIDEDKTATEMPSTCRGIRSIITTATAAPLPPGQLERRFLRRKGSRFKGILFGIHPRRTKLKERK</sequence>
<dbReference type="PROSITE" id="PS51257">
    <property type="entry name" value="PROKAR_LIPOPROTEIN"/>
    <property type="match status" value="1"/>
</dbReference>
<protein>
    <submittedName>
        <fullName evidence="1">Uncharacterized protein</fullName>
    </submittedName>
</protein>
<gene>
    <name evidence="1" type="ORF">NPIL_56171</name>
</gene>
<dbReference type="EMBL" id="BMAW01109703">
    <property type="protein sequence ID" value="GFT39718.1"/>
    <property type="molecule type" value="Genomic_DNA"/>
</dbReference>
<comment type="caution">
    <text evidence="1">The sequence shown here is derived from an EMBL/GenBank/DDBJ whole genome shotgun (WGS) entry which is preliminary data.</text>
</comment>
<keyword evidence="2" id="KW-1185">Reference proteome</keyword>
<accession>A0A8X6NZG6</accession>